<keyword evidence="3" id="KW-1185">Reference proteome</keyword>
<evidence type="ECO:0000313" key="3">
    <source>
        <dbReference type="Proteomes" id="UP000607653"/>
    </source>
</evidence>
<gene>
    <name evidence="2" type="ORF">HUJ06_011313</name>
</gene>
<dbReference type="Proteomes" id="UP000607653">
    <property type="component" value="Unassembled WGS sequence"/>
</dbReference>
<organism evidence="2 3">
    <name type="scientific">Nelumbo nucifera</name>
    <name type="common">Sacred lotus</name>
    <dbReference type="NCBI Taxonomy" id="4432"/>
    <lineage>
        <taxon>Eukaryota</taxon>
        <taxon>Viridiplantae</taxon>
        <taxon>Streptophyta</taxon>
        <taxon>Embryophyta</taxon>
        <taxon>Tracheophyta</taxon>
        <taxon>Spermatophyta</taxon>
        <taxon>Magnoliopsida</taxon>
        <taxon>Proteales</taxon>
        <taxon>Nelumbonaceae</taxon>
        <taxon>Nelumbo</taxon>
    </lineage>
</organism>
<accession>A0A822YIZ1</accession>
<sequence length="43" mass="4900">MNSGIYNIGANPRRQKLLWMVGPSEEDSEPMEVQEGEETENPH</sequence>
<name>A0A822YIZ1_NELNU</name>
<feature type="compositionally biased region" description="Acidic residues" evidence="1">
    <location>
        <begin position="24"/>
        <end position="43"/>
    </location>
</feature>
<protein>
    <submittedName>
        <fullName evidence="2">Uncharacterized protein</fullName>
    </submittedName>
</protein>
<dbReference type="AlphaFoldDB" id="A0A822YIZ1"/>
<reference evidence="2 3" key="1">
    <citation type="journal article" date="2020" name="Mol. Biol. Evol.">
        <title>Distinct Expression and Methylation Patterns for Genes with Different Fates following a Single Whole-Genome Duplication in Flowering Plants.</title>
        <authorList>
            <person name="Shi T."/>
            <person name="Rahmani R.S."/>
            <person name="Gugger P.F."/>
            <person name="Wang M."/>
            <person name="Li H."/>
            <person name="Zhang Y."/>
            <person name="Li Z."/>
            <person name="Wang Q."/>
            <person name="Van de Peer Y."/>
            <person name="Marchal K."/>
            <person name="Chen J."/>
        </authorList>
    </citation>
    <scope>NUCLEOTIDE SEQUENCE [LARGE SCALE GENOMIC DNA]</scope>
    <source>
        <tissue evidence="2">Leaf</tissue>
    </source>
</reference>
<feature type="region of interest" description="Disordered" evidence="1">
    <location>
        <begin position="22"/>
        <end position="43"/>
    </location>
</feature>
<evidence type="ECO:0000256" key="1">
    <source>
        <dbReference type="SAM" id="MobiDB-lite"/>
    </source>
</evidence>
<proteinExistence type="predicted"/>
<dbReference type="EMBL" id="DUZY01000003">
    <property type="protein sequence ID" value="DAD32462.1"/>
    <property type="molecule type" value="Genomic_DNA"/>
</dbReference>
<evidence type="ECO:0000313" key="2">
    <source>
        <dbReference type="EMBL" id="DAD32462.1"/>
    </source>
</evidence>
<comment type="caution">
    <text evidence="2">The sequence shown here is derived from an EMBL/GenBank/DDBJ whole genome shotgun (WGS) entry which is preliminary data.</text>
</comment>